<evidence type="ECO:0000313" key="1">
    <source>
        <dbReference type="EMBL" id="GAU42532.1"/>
    </source>
</evidence>
<dbReference type="AlphaFoldDB" id="A0A2Z6P291"/>
<dbReference type="EMBL" id="DF973923">
    <property type="protein sequence ID" value="GAU42532.1"/>
    <property type="molecule type" value="Genomic_DNA"/>
</dbReference>
<reference evidence="2" key="1">
    <citation type="journal article" date="2017" name="Front. Plant Sci.">
        <title>Climate Clever Clovers: New Paradigm to Reduce the Environmental Footprint of Ruminants by Breeding Low Methanogenic Forages Utilizing Haplotype Variation.</title>
        <authorList>
            <person name="Kaur P."/>
            <person name="Appels R."/>
            <person name="Bayer P.E."/>
            <person name="Keeble-Gagnere G."/>
            <person name="Wang J."/>
            <person name="Hirakawa H."/>
            <person name="Shirasawa K."/>
            <person name="Vercoe P."/>
            <person name="Stefanova K."/>
            <person name="Durmic Z."/>
            <person name="Nichols P."/>
            <person name="Revell C."/>
            <person name="Isobe S.N."/>
            <person name="Edwards D."/>
            <person name="Erskine W."/>
        </authorList>
    </citation>
    <scope>NUCLEOTIDE SEQUENCE [LARGE SCALE GENOMIC DNA]</scope>
    <source>
        <strain evidence="2">cv. Daliak</strain>
    </source>
</reference>
<name>A0A2Z6P291_TRISU</name>
<accession>A0A2Z6P291</accession>
<sequence>MTVSRIVIGATARKDRAKAALRTSMETMRTEAKVAADAFGFVEHIVFKRTEIYSTKKTYFDQRKVNVNLVQKVRGTFLPTMTVSRIVIGATARKDRAKAALRTSMETMRTEAKVAADAFGFVEQIVFKRTEIYSAKKTYFDQRKVNVNLVQKVYVVKSILQKSHEANCTTVKKRTCCMKCFILL</sequence>
<keyword evidence="2" id="KW-1185">Reference proteome</keyword>
<proteinExistence type="predicted"/>
<evidence type="ECO:0000313" key="2">
    <source>
        <dbReference type="Proteomes" id="UP000242715"/>
    </source>
</evidence>
<dbReference type="Proteomes" id="UP000242715">
    <property type="component" value="Unassembled WGS sequence"/>
</dbReference>
<protein>
    <submittedName>
        <fullName evidence="1">Uncharacterized protein</fullName>
    </submittedName>
</protein>
<organism evidence="1 2">
    <name type="scientific">Trifolium subterraneum</name>
    <name type="common">Subterranean clover</name>
    <dbReference type="NCBI Taxonomy" id="3900"/>
    <lineage>
        <taxon>Eukaryota</taxon>
        <taxon>Viridiplantae</taxon>
        <taxon>Streptophyta</taxon>
        <taxon>Embryophyta</taxon>
        <taxon>Tracheophyta</taxon>
        <taxon>Spermatophyta</taxon>
        <taxon>Magnoliopsida</taxon>
        <taxon>eudicotyledons</taxon>
        <taxon>Gunneridae</taxon>
        <taxon>Pentapetalae</taxon>
        <taxon>rosids</taxon>
        <taxon>fabids</taxon>
        <taxon>Fabales</taxon>
        <taxon>Fabaceae</taxon>
        <taxon>Papilionoideae</taxon>
        <taxon>50 kb inversion clade</taxon>
        <taxon>NPAAA clade</taxon>
        <taxon>Hologalegina</taxon>
        <taxon>IRL clade</taxon>
        <taxon>Trifolieae</taxon>
        <taxon>Trifolium</taxon>
    </lineage>
</organism>
<gene>
    <name evidence="1" type="ORF">TSUD_341580</name>
</gene>